<dbReference type="InterPro" id="IPR036063">
    <property type="entry name" value="Smr_dom_sf"/>
</dbReference>
<dbReference type="SUPFAM" id="SSF158949">
    <property type="entry name" value="Smr-associated domain-like"/>
    <property type="match status" value="1"/>
</dbReference>
<dbReference type="InterPro" id="IPR002625">
    <property type="entry name" value="Smr_dom"/>
</dbReference>
<reference evidence="3" key="1">
    <citation type="submission" date="2022-03" db="EMBL/GenBank/DDBJ databases">
        <title>Bacterial whole genome sequence for Hymenobacter sp. DH14.</title>
        <authorList>
            <person name="Le V."/>
        </authorList>
    </citation>
    <scope>NUCLEOTIDE SEQUENCE</scope>
    <source>
        <strain evidence="3">DH14</strain>
    </source>
</reference>
<organism evidence="3 4">
    <name type="scientific">Hymenobacter cyanobacteriorum</name>
    <dbReference type="NCBI Taxonomy" id="2926463"/>
    <lineage>
        <taxon>Bacteria</taxon>
        <taxon>Pseudomonadati</taxon>
        <taxon>Bacteroidota</taxon>
        <taxon>Cytophagia</taxon>
        <taxon>Cytophagales</taxon>
        <taxon>Hymenobacteraceae</taxon>
        <taxon>Hymenobacter</taxon>
    </lineage>
</organism>
<feature type="region of interest" description="Disordered" evidence="1">
    <location>
        <begin position="110"/>
        <end position="129"/>
    </location>
</feature>
<dbReference type="EMBL" id="JALBGC010000002">
    <property type="protein sequence ID" value="MCI1187247.1"/>
    <property type="molecule type" value="Genomic_DNA"/>
</dbReference>
<evidence type="ECO:0000313" key="3">
    <source>
        <dbReference type="EMBL" id="MCI1187247.1"/>
    </source>
</evidence>
<dbReference type="Gene3D" id="3.30.1370.110">
    <property type="match status" value="1"/>
</dbReference>
<evidence type="ECO:0000313" key="4">
    <source>
        <dbReference type="Proteomes" id="UP001139193"/>
    </source>
</evidence>
<dbReference type="Gene3D" id="2.60.40.1600">
    <property type="entry name" value="Smr-associated-like"/>
    <property type="match status" value="1"/>
</dbReference>
<keyword evidence="4" id="KW-1185">Reference proteome</keyword>
<gene>
    <name evidence="3" type="ORF">MON38_07430</name>
</gene>
<dbReference type="RefSeq" id="WP_241935527.1">
    <property type="nucleotide sequence ID" value="NZ_JALBGC010000002.1"/>
</dbReference>
<sequence length="415" mass="43708">MNVGDRVRLLTGTEEGIVTRLLDSELVEVAIDNDFTIPVLRREVVVVAQEEGKNFDRAAPDYGPGQTPGKNANASKKDNSKRPSATPAAPKPAQPSLQEALAAAASSGAGVARPVSTGPGSRAAAAPGGKQPAAAKGLFLALVHQSPELLGVTLINNTEADVLFTYGEETAARPYRALAADKLGPKASTKPLSFLHLKDFETWPAVVFQLLPTKPNGDAAYELLTKRQAFKASTFYGSQKPAPVIGKDAYLFQLDEKAAAAIAPETLAQEATAAPAPAAPAKPAGVDAAALKAQLSGDAPAKPAAVVAAAAPAKPTAPVVAPPHEVDLHLEALRPDNTEELSNTAILRLQLDAFEDTLSRALATNMHEIVFIHGMGNGVLRKEIHRQLSRNKDIKFFEDARKEKFGFGATLVRLK</sequence>
<dbReference type="InterPro" id="IPR036781">
    <property type="entry name" value="Smr_assoc-like_sf"/>
</dbReference>
<accession>A0A9X1VFM9</accession>
<dbReference type="PROSITE" id="PS50828">
    <property type="entry name" value="SMR"/>
    <property type="match status" value="1"/>
</dbReference>
<evidence type="ECO:0000259" key="2">
    <source>
        <dbReference type="PROSITE" id="PS50828"/>
    </source>
</evidence>
<comment type="caution">
    <text evidence="3">The sequence shown here is derived from an EMBL/GenBank/DDBJ whole genome shotgun (WGS) entry which is preliminary data.</text>
</comment>
<protein>
    <submittedName>
        <fullName evidence="3">Smr/MutS family protein</fullName>
    </submittedName>
</protein>
<proteinExistence type="predicted"/>
<evidence type="ECO:0000256" key="1">
    <source>
        <dbReference type="SAM" id="MobiDB-lite"/>
    </source>
</evidence>
<dbReference type="Proteomes" id="UP001139193">
    <property type="component" value="Unassembled WGS sequence"/>
</dbReference>
<dbReference type="AlphaFoldDB" id="A0A9X1VFM9"/>
<feature type="region of interest" description="Disordered" evidence="1">
    <location>
        <begin position="55"/>
        <end position="102"/>
    </location>
</feature>
<name>A0A9X1VFM9_9BACT</name>
<feature type="domain" description="Smr" evidence="2">
    <location>
        <begin position="351"/>
        <end position="415"/>
    </location>
</feature>
<dbReference type="Pfam" id="PF01713">
    <property type="entry name" value="Smr"/>
    <property type="match status" value="1"/>
</dbReference>